<dbReference type="PANTHER" id="PTHR43182">
    <property type="entry name" value="COBALT-PRECORRIN-6B C(15)-METHYLTRANSFERASE (DECARBOXYLATING)"/>
    <property type="match status" value="1"/>
</dbReference>
<evidence type="ECO:0000256" key="3">
    <source>
        <dbReference type="ARBA" id="ARBA00022603"/>
    </source>
</evidence>
<reference evidence="7 8" key="1">
    <citation type="submission" date="2023-08" db="EMBL/GenBank/DDBJ databases">
        <authorList>
            <person name="Girao M."/>
            <person name="Carvalho M.F."/>
        </authorList>
    </citation>
    <scope>NUCLEOTIDE SEQUENCE [LARGE SCALE GENOMIC DNA]</scope>
    <source>
        <strain evidence="7 8">CC-R104</strain>
    </source>
</reference>
<dbReference type="Pfam" id="PF00590">
    <property type="entry name" value="TP_methylase"/>
    <property type="match status" value="1"/>
</dbReference>
<organism evidence="7 8">
    <name type="scientific">Rhodococcus chondri</name>
    <dbReference type="NCBI Taxonomy" id="3065941"/>
    <lineage>
        <taxon>Bacteria</taxon>
        <taxon>Bacillati</taxon>
        <taxon>Actinomycetota</taxon>
        <taxon>Actinomycetes</taxon>
        <taxon>Mycobacteriales</taxon>
        <taxon>Nocardiaceae</taxon>
        <taxon>Rhodococcus</taxon>
    </lineage>
</organism>
<dbReference type="Proteomes" id="UP001331936">
    <property type="component" value="Unassembled WGS sequence"/>
</dbReference>
<evidence type="ECO:0000313" key="7">
    <source>
        <dbReference type="EMBL" id="MEE2035499.1"/>
    </source>
</evidence>
<gene>
    <name evidence="7" type="primary">cbiE</name>
    <name evidence="7" type="ORF">Q8814_25925</name>
</gene>
<proteinExistence type="predicted"/>
<dbReference type="SUPFAM" id="SSF53790">
    <property type="entry name" value="Tetrapyrrole methylase"/>
    <property type="match status" value="1"/>
</dbReference>
<dbReference type="InterPro" id="IPR000878">
    <property type="entry name" value="4pyrrol_Mease"/>
</dbReference>
<dbReference type="EMBL" id="JAUZMZ010000339">
    <property type="protein sequence ID" value="MEE2035499.1"/>
    <property type="molecule type" value="Genomic_DNA"/>
</dbReference>
<sequence>MGSSITVVGMGADGWDSVAPDGRAHVLSADVLLGGRRHLELVPPTDAAHERWPSPLLNGLDGLLARYAGRRVVALASGDPLVSGIGTTLIRRLGRDAVRVIPAVSSVALARARMGWAAEDCDTVTLVGRDVGALRRYLTRDRRLIVLTSDPSSLSTVARLL</sequence>
<dbReference type="InterPro" id="IPR012818">
    <property type="entry name" value="CbiE"/>
</dbReference>
<accession>A0ABU7K009</accession>
<evidence type="ECO:0000256" key="1">
    <source>
        <dbReference type="ARBA" id="ARBA00004953"/>
    </source>
</evidence>
<feature type="non-terminal residue" evidence="7">
    <location>
        <position position="161"/>
    </location>
</feature>
<dbReference type="CDD" id="cd11644">
    <property type="entry name" value="Precorrin-6Y-MT"/>
    <property type="match status" value="1"/>
</dbReference>
<dbReference type="Gene3D" id="3.40.1010.10">
    <property type="entry name" value="Cobalt-precorrin-4 Transmethylase, Domain 1"/>
    <property type="match status" value="1"/>
</dbReference>
<keyword evidence="8" id="KW-1185">Reference proteome</keyword>
<protein>
    <submittedName>
        <fullName evidence="7">Precorrin-6y C5,15-methyltransferase (Decarboxylating) subunit CbiE</fullName>
    </submittedName>
</protein>
<keyword evidence="5" id="KW-0949">S-adenosyl-L-methionine</keyword>
<evidence type="ECO:0000256" key="2">
    <source>
        <dbReference type="ARBA" id="ARBA00022573"/>
    </source>
</evidence>
<dbReference type="NCBIfam" id="TIGR02467">
    <property type="entry name" value="CbiE"/>
    <property type="match status" value="1"/>
</dbReference>
<evidence type="ECO:0000256" key="5">
    <source>
        <dbReference type="ARBA" id="ARBA00022691"/>
    </source>
</evidence>
<keyword evidence="3" id="KW-0489">Methyltransferase</keyword>
<evidence type="ECO:0000256" key="4">
    <source>
        <dbReference type="ARBA" id="ARBA00022679"/>
    </source>
</evidence>
<evidence type="ECO:0000313" key="8">
    <source>
        <dbReference type="Proteomes" id="UP001331936"/>
    </source>
</evidence>
<dbReference type="RefSeq" id="WP_330154798.1">
    <property type="nucleotide sequence ID" value="NZ_JAUZMZ010000339.1"/>
</dbReference>
<dbReference type="InterPro" id="IPR035996">
    <property type="entry name" value="4pyrrol_Methylase_sf"/>
</dbReference>
<dbReference type="PANTHER" id="PTHR43182:SF1">
    <property type="entry name" value="COBALT-PRECORRIN-7 C(5)-METHYLTRANSFERASE"/>
    <property type="match status" value="1"/>
</dbReference>
<dbReference type="InterPro" id="IPR050714">
    <property type="entry name" value="Cobalamin_biosynth_MTase"/>
</dbReference>
<keyword evidence="4" id="KW-0808">Transferase</keyword>
<comment type="caution">
    <text evidence="7">The sequence shown here is derived from an EMBL/GenBank/DDBJ whole genome shotgun (WGS) entry which is preliminary data.</text>
</comment>
<evidence type="ECO:0000259" key="6">
    <source>
        <dbReference type="Pfam" id="PF00590"/>
    </source>
</evidence>
<dbReference type="InterPro" id="IPR014777">
    <property type="entry name" value="4pyrrole_Mease_sub1"/>
</dbReference>
<name>A0ABU7K009_9NOCA</name>
<comment type="pathway">
    <text evidence="1">Cofactor biosynthesis; adenosylcobalamin biosynthesis.</text>
</comment>
<feature type="domain" description="Tetrapyrrole methylase" evidence="6">
    <location>
        <begin position="5"/>
        <end position="161"/>
    </location>
</feature>
<keyword evidence="2" id="KW-0169">Cobalamin biosynthesis</keyword>